<dbReference type="HAMAP" id="MF_00052_B">
    <property type="entry name" value="RNase_HII_B"/>
    <property type="match status" value="1"/>
</dbReference>
<dbReference type="InterPro" id="IPR022898">
    <property type="entry name" value="RNase_HII"/>
</dbReference>
<dbReference type="KEGG" id="nfl:COO91_04517"/>
<feature type="binding site" evidence="14 15">
    <location>
        <position position="32"/>
    </location>
    <ligand>
        <name>a divalent metal cation</name>
        <dbReference type="ChEBI" id="CHEBI:60240"/>
    </ligand>
</feature>
<evidence type="ECO:0000313" key="18">
    <source>
        <dbReference type="EMBL" id="AUB38547.1"/>
    </source>
</evidence>
<dbReference type="GO" id="GO:0032299">
    <property type="term" value="C:ribonuclease H2 complex"/>
    <property type="evidence" value="ECO:0007669"/>
    <property type="project" value="TreeGrafter"/>
</dbReference>
<protein>
    <recommendedName>
        <fullName evidence="7 14">Ribonuclease HII</fullName>
        <shortName evidence="14">RNase HII</shortName>
        <ecNumber evidence="6 14">3.1.26.4</ecNumber>
    </recommendedName>
</protein>
<gene>
    <name evidence="14" type="primary">rnhB</name>
    <name evidence="18" type="ORF">COO91_04517</name>
</gene>
<keyword evidence="9 14" id="KW-0540">Nuclease</keyword>
<dbReference type="InterPro" id="IPR012337">
    <property type="entry name" value="RNaseH-like_sf"/>
</dbReference>
<evidence type="ECO:0000256" key="1">
    <source>
        <dbReference type="ARBA" id="ARBA00000077"/>
    </source>
</evidence>
<dbReference type="GO" id="GO:0005737">
    <property type="term" value="C:cytoplasm"/>
    <property type="evidence" value="ECO:0007669"/>
    <property type="project" value="UniProtKB-SubCell"/>
</dbReference>
<evidence type="ECO:0000256" key="10">
    <source>
        <dbReference type="ARBA" id="ARBA00022723"/>
    </source>
</evidence>
<dbReference type="NCBIfam" id="NF010537">
    <property type="entry name" value="PRK13925.1"/>
    <property type="match status" value="1"/>
</dbReference>
<dbReference type="Proteomes" id="UP000232003">
    <property type="component" value="Chromosome"/>
</dbReference>
<dbReference type="InterPro" id="IPR024567">
    <property type="entry name" value="RNase_HII/HIII_dom"/>
</dbReference>
<dbReference type="GO" id="GO:0004523">
    <property type="term" value="F:RNA-DNA hybrid ribonuclease activity"/>
    <property type="evidence" value="ECO:0007669"/>
    <property type="project" value="UniProtKB-UniRule"/>
</dbReference>
<dbReference type="EC" id="3.1.26.4" evidence="6 14"/>
<name>A0A2K8SSY8_9NOSO</name>
<dbReference type="PANTHER" id="PTHR10954">
    <property type="entry name" value="RIBONUCLEASE H2 SUBUNIT A"/>
    <property type="match status" value="1"/>
</dbReference>
<dbReference type="EMBL" id="CP024785">
    <property type="protein sequence ID" value="AUB38547.1"/>
    <property type="molecule type" value="Genomic_DNA"/>
</dbReference>
<proteinExistence type="inferred from homology"/>
<evidence type="ECO:0000256" key="6">
    <source>
        <dbReference type="ARBA" id="ARBA00012180"/>
    </source>
</evidence>
<dbReference type="GO" id="GO:0030145">
    <property type="term" value="F:manganese ion binding"/>
    <property type="evidence" value="ECO:0007669"/>
    <property type="project" value="UniProtKB-UniRule"/>
</dbReference>
<dbReference type="PROSITE" id="PS51975">
    <property type="entry name" value="RNASE_H_2"/>
    <property type="match status" value="1"/>
</dbReference>
<accession>A0A2K8SSY8</accession>
<comment type="cofactor">
    <cofactor evidence="14 15">
        <name>Mn(2+)</name>
        <dbReference type="ChEBI" id="CHEBI:29035"/>
    </cofactor>
    <cofactor evidence="14 15">
        <name>Mg(2+)</name>
        <dbReference type="ChEBI" id="CHEBI:18420"/>
    </cofactor>
    <text evidence="14 15">Manganese or magnesium. Binds 1 divalent metal ion per monomer in the absence of substrate. May bind a second metal ion after substrate binding.</text>
</comment>
<evidence type="ECO:0000313" key="19">
    <source>
        <dbReference type="Proteomes" id="UP000232003"/>
    </source>
</evidence>
<evidence type="ECO:0000256" key="11">
    <source>
        <dbReference type="ARBA" id="ARBA00022759"/>
    </source>
</evidence>
<dbReference type="AlphaFoldDB" id="A0A2K8SSY8"/>
<keyword evidence="19" id="KW-1185">Reference proteome</keyword>
<dbReference type="CDD" id="cd07182">
    <property type="entry name" value="RNase_HII_bacteria_HII_like"/>
    <property type="match status" value="1"/>
</dbReference>
<keyword evidence="12 14" id="KW-0378">Hydrolase</keyword>
<evidence type="ECO:0000256" key="16">
    <source>
        <dbReference type="RuleBase" id="RU003515"/>
    </source>
</evidence>
<evidence type="ECO:0000256" key="3">
    <source>
        <dbReference type="ARBA" id="ARBA00004065"/>
    </source>
</evidence>
<reference evidence="18 19" key="1">
    <citation type="submission" date="2017-11" db="EMBL/GenBank/DDBJ databases">
        <title>Complete genome of a free-living desiccation-tolerant cyanobacterium and its photosynthetic adaptation to extreme terrestrial habitat.</title>
        <authorList>
            <person name="Shang J."/>
        </authorList>
    </citation>
    <scope>NUCLEOTIDE SEQUENCE [LARGE SCALE GENOMIC DNA]</scope>
    <source>
        <strain evidence="18 19">CCNUN1</strain>
    </source>
</reference>
<evidence type="ECO:0000256" key="9">
    <source>
        <dbReference type="ARBA" id="ARBA00022722"/>
    </source>
</evidence>
<dbReference type="GO" id="GO:0003723">
    <property type="term" value="F:RNA binding"/>
    <property type="evidence" value="ECO:0007669"/>
    <property type="project" value="UniProtKB-UniRule"/>
</dbReference>
<evidence type="ECO:0000256" key="14">
    <source>
        <dbReference type="HAMAP-Rule" id="MF_00052"/>
    </source>
</evidence>
<dbReference type="Gene3D" id="3.30.420.10">
    <property type="entry name" value="Ribonuclease H-like superfamily/Ribonuclease H"/>
    <property type="match status" value="1"/>
</dbReference>
<evidence type="ECO:0000256" key="5">
    <source>
        <dbReference type="ARBA" id="ARBA00007383"/>
    </source>
</evidence>
<evidence type="ECO:0000256" key="7">
    <source>
        <dbReference type="ARBA" id="ARBA00019179"/>
    </source>
</evidence>
<keyword evidence="11 14" id="KW-0255">Endonuclease</keyword>
<comment type="similarity">
    <text evidence="5 14 16">Belongs to the RNase HII family.</text>
</comment>
<dbReference type="GO" id="GO:0043137">
    <property type="term" value="P:DNA replication, removal of RNA primer"/>
    <property type="evidence" value="ECO:0007669"/>
    <property type="project" value="TreeGrafter"/>
</dbReference>
<dbReference type="Pfam" id="PF01351">
    <property type="entry name" value="RNase_HII"/>
    <property type="match status" value="1"/>
</dbReference>
<comment type="subcellular location">
    <subcellularLocation>
        <location evidence="4 14">Cytoplasm</location>
    </subcellularLocation>
</comment>
<evidence type="ECO:0000256" key="8">
    <source>
        <dbReference type="ARBA" id="ARBA00022490"/>
    </source>
</evidence>
<feature type="binding site" evidence="14 15">
    <location>
        <position position="31"/>
    </location>
    <ligand>
        <name>a divalent metal cation</name>
        <dbReference type="ChEBI" id="CHEBI:60240"/>
    </ligand>
</feature>
<keyword evidence="10 14" id="KW-0479">Metal-binding</keyword>
<feature type="binding site" evidence="14 15">
    <location>
        <position position="127"/>
    </location>
    <ligand>
        <name>a divalent metal cation</name>
        <dbReference type="ChEBI" id="CHEBI:60240"/>
    </ligand>
</feature>
<dbReference type="NCBIfam" id="NF000595">
    <property type="entry name" value="PRK00015.1-3"/>
    <property type="match status" value="1"/>
</dbReference>
<keyword evidence="13 14" id="KW-0464">Manganese</keyword>
<dbReference type="InterPro" id="IPR001352">
    <property type="entry name" value="RNase_HII/HIII"/>
</dbReference>
<dbReference type="PANTHER" id="PTHR10954:SF18">
    <property type="entry name" value="RIBONUCLEASE HII"/>
    <property type="match status" value="1"/>
</dbReference>
<comment type="catalytic activity">
    <reaction evidence="1 14 15 16">
        <text>Endonucleolytic cleavage to 5'-phosphomonoester.</text>
        <dbReference type="EC" id="3.1.26.4"/>
    </reaction>
</comment>
<evidence type="ECO:0000259" key="17">
    <source>
        <dbReference type="PROSITE" id="PS51975"/>
    </source>
</evidence>
<evidence type="ECO:0000256" key="4">
    <source>
        <dbReference type="ARBA" id="ARBA00004496"/>
    </source>
</evidence>
<dbReference type="SUPFAM" id="SSF53098">
    <property type="entry name" value="Ribonuclease H-like"/>
    <property type="match status" value="1"/>
</dbReference>
<evidence type="ECO:0000256" key="2">
    <source>
        <dbReference type="ARBA" id="ARBA00001946"/>
    </source>
</evidence>
<evidence type="ECO:0000256" key="13">
    <source>
        <dbReference type="ARBA" id="ARBA00023211"/>
    </source>
</evidence>
<sequence length="218" mass="23879">MVETSPTPLQQSNWLEFSTLPGIPGLVAGVDEVGRGALFGPVVAAAVILPDHALPILMAAKIKDSKKLSSSRRTQLAHQICELAIDWKIGFASTAEIDKINILQATLLAMKRAVLKLKVQPALCLVDGNQLIKDLLLPQQTIIKGDERSLAIASASIVAKVWRDELVLRLALKYPMYSLECNKGYGSQQHLLALQQYGPSPLHRQSFRPCQIKILKAE</sequence>
<comment type="function">
    <text evidence="3 14 16">Endonuclease that specifically degrades the RNA of RNA-DNA hybrids.</text>
</comment>
<evidence type="ECO:0000256" key="15">
    <source>
        <dbReference type="PROSITE-ProRule" id="PRU01319"/>
    </source>
</evidence>
<dbReference type="InterPro" id="IPR036397">
    <property type="entry name" value="RNaseH_sf"/>
</dbReference>
<dbReference type="GO" id="GO:0006298">
    <property type="term" value="P:mismatch repair"/>
    <property type="evidence" value="ECO:0007669"/>
    <property type="project" value="TreeGrafter"/>
</dbReference>
<dbReference type="OrthoDB" id="9803420at2"/>
<evidence type="ECO:0000256" key="12">
    <source>
        <dbReference type="ARBA" id="ARBA00022801"/>
    </source>
</evidence>
<comment type="cofactor">
    <cofactor evidence="2">
        <name>Mg(2+)</name>
        <dbReference type="ChEBI" id="CHEBI:18420"/>
    </cofactor>
</comment>
<dbReference type="RefSeq" id="WP_100899830.1">
    <property type="nucleotide sequence ID" value="NZ_CAWNNC010000001.1"/>
</dbReference>
<organism evidence="18 19">
    <name type="scientific">Nostoc flagelliforme CCNUN1</name>
    <dbReference type="NCBI Taxonomy" id="2038116"/>
    <lineage>
        <taxon>Bacteria</taxon>
        <taxon>Bacillati</taxon>
        <taxon>Cyanobacteriota</taxon>
        <taxon>Cyanophyceae</taxon>
        <taxon>Nostocales</taxon>
        <taxon>Nostocaceae</taxon>
        <taxon>Nostoc</taxon>
    </lineage>
</organism>
<keyword evidence="8 14" id="KW-0963">Cytoplasm</keyword>
<feature type="domain" description="RNase H type-2" evidence="17">
    <location>
        <begin position="25"/>
        <end position="218"/>
    </location>
</feature>